<protein>
    <submittedName>
        <fullName evidence="1">Uncharacterized protein</fullName>
    </submittedName>
</protein>
<proteinExistence type="predicted"/>
<sequence length="78" mass="8305">MTDPAKAGERELRQKAFIRVCRDSGFQLEAHRAAIIAAGVIGCHPFEMASAFGSMTVMAQIADGTHSAARDAEERADG</sequence>
<name>A0ABU0BDC8_9HYPH</name>
<dbReference type="EMBL" id="JAUSUI010000005">
    <property type="protein sequence ID" value="MDQ0303843.1"/>
    <property type="molecule type" value="Genomic_DNA"/>
</dbReference>
<organism evidence="1 2">
    <name type="scientific">Ancylobacter polymorphus</name>
    <dbReference type="NCBI Taxonomy" id="223390"/>
    <lineage>
        <taxon>Bacteria</taxon>
        <taxon>Pseudomonadati</taxon>
        <taxon>Pseudomonadota</taxon>
        <taxon>Alphaproteobacteria</taxon>
        <taxon>Hyphomicrobiales</taxon>
        <taxon>Xanthobacteraceae</taxon>
        <taxon>Ancylobacter</taxon>
    </lineage>
</organism>
<accession>A0ABU0BDC8</accession>
<evidence type="ECO:0000313" key="1">
    <source>
        <dbReference type="EMBL" id="MDQ0303843.1"/>
    </source>
</evidence>
<dbReference type="RefSeq" id="WP_307020543.1">
    <property type="nucleotide sequence ID" value="NZ_JAUSUI010000005.1"/>
</dbReference>
<dbReference type="Proteomes" id="UP001224682">
    <property type="component" value="Unassembled WGS sequence"/>
</dbReference>
<evidence type="ECO:0000313" key="2">
    <source>
        <dbReference type="Proteomes" id="UP001224682"/>
    </source>
</evidence>
<gene>
    <name evidence="1" type="ORF">J2S75_002877</name>
</gene>
<comment type="caution">
    <text evidence="1">The sequence shown here is derived from an EMBL/GenBank/DDBJ whole genome shotgun (WGS) entry which is preliminary data.</text>
</comment>
<reference evidence="1 2" key="1">
    <citation type="submission" date="2023-07" db="EMBL/GenBank/DDBJ databases">
        <title>Genomic Encyclopedia of Type Strains, Phase IV (KMG-IV): sequencing the most valuable type-strain genomes for metagenomic binning, comparative biology and taxonomic classification.</title>
        <authorList>
            <person name="Goeker M."/>
        </authorList>
    </citation>
    <scope>NUCLEOTIDE SEQUENCE [LARGE SCALE GENOMIC DNA]</scope>
    <source>
        <strain evidence="1 2">DSM 2457</strain>
    </source>
</reference>
<keyword evidence="2" id="KW-1185">Reference proteome</keyword>